<dbReference type="Gene3D" id="3.20.20.80">
    <property type="entry name" value="Glycosidases"/>
    <property type="match status" value="1"/>
</dbReference>
<dbReference type="AlphaFoldDB" id="A0AAN8ZLX6"/>
<reference evidence="5 6" key="1">
    <citation type="submission" date="2023-12" db="EMBL/GenBank/DDBJ databases">
        <title>A high-quality genome assembly for Dillenia turbinata (Dilleniales).</title>
        <authorList>
            <person name="Chanderbali A."/>
        </authorList>
    </citation>
    <scope>NUCLEOTIDE SEQUENCE [LARGE SCALE GENOMIC DNA]</scope>
    <source>
        <strain evidence="5">LSX21</strain>
        <tissue evidence="5">Leaf</tissue>
    </source>
</reference>
<dbReference type="EMBL" id="JBAMMX010000002">
    <property type="protein sequence ID" value="KAK6946454.1"/>
    <property type="molecule type" value="Genomic_DNA"/>
</dbReference>
<evidence type="ECO:0000256" key="1">
    <source>
        <dbReference type="ARBA" id="ARBA00001412"/>
    </source>
</evidence>
<keyword evidence="5" id="KW-0378">Hydrolase</keyword>
<dbReference type="PANTHER" id="PTHR23421">
    <property type="entry name" value="BETA-GALACTOSIDASE RELATED"/>
    <property type="match status" value="1"/>
</dbReference>
<dbReference type="InterPro" id="IPR031330">
    <property type="entry name" value="Gly_Hdrlase_35_cat"/>
</dbReference>
<dbReference type="SUPFAM" id="SSF51445">
    <property type="entry name" value="(Trans)glycosidases"/>
    <property type="match status" value="1"/>
</dbReference>
<gene>
    <name evidence="5" type="ORF">RJ641_013998</name>
</gene>
<evidence type="ECO:0000313" key="5">
    <source>
        <dbReference type="EMBL" id="KAK6946454.1"/>
    </source>
</evidence>
<evidence type="ECO:0000313" key="6">
    <source>
        <dbReference type="Proteomes" id="UP001370490"/>
    </source>
</evidence>
<dbReference type="InterPro" id="IPR001944">
    <property type="entry name" value="Glycoside_Hdrlase_35"/>
</dbReference>
<comment type="catalytic activity">
    <reaction evidence="1">
        <text>Hydrolysis of terminal non-reducing beta-D-galactose residues in beta-D-galactosides.</text>
        <dbReference type="EC" id="3.2.1.23"/>
    </reaction>
</comment>
<keyword evidence="6" id="KW-1185">Reference proteome</keyword>
<name>A0AAN8ZLX6_9MAGN</name>
<comment type="similarity">
    <text evidence="2">Belongs to the glycosyl hydrolase 35 family.</text>
</comment>
<feature type="domain" description="Glycoside hydrolase 35 catalytic" evidence="4">
    <location>
        <begin position="2"/>
        <end position="135"/>
    </location>
</feature>
<evidence type="ECO:0000259" key="4">
    <source>
        <dbReference type="Pfam" id="PF01301"/>
    </source>
</evidence>
<dbReference type="Proteomes" id="UP001370490">
    <property type="component" value="Unassembled WGS sequence"/>
</dbReference>
<dbReference type="InterPro" id="IPR017853">
    <property type="entry name" value="GH"/>
</dbReference>
<dbReference type="Pfam" id="PF01301">
    <property type="entry name" value="Glyco_hydro_35"/>
    <property type="match status" value="1"/>
</dbReference>
<proteinExistence type="inferred from homology"/>
<evidence type="ECO:0000256" key="2">
    <source>
        <dbReference type="ARBA" id="ARBA00009809"/>
    </source>
</evidence>
<protein>
    <recommendedName>
        <fullName evidence="3">beta-galactosidase</fullName>
        <ecNumber evidence="3">3.2.1.23</ecNumber>
    </recommendedName>
</protein>
<dbReference type="PRINTS" id="PR00742">
    <property type="entry name" value="GLHYDRLASE35"/>
</dbReference>
<evidence type="ECO:0000256" key="3">
    <source>
        <dbReference type="ARBA" id="ARBA00012756"/>
    </source>
</evidence>
<accession>A0AAN8ZLX6</accession>
<comment type="caution">
    <text evidence="5">The sequence shown here is derived from an EMBL/GenBank/DDBJ whole genome shotgun (WGS) entry which is preliminary data.</text>
</comment>
<dbReference type="GO" id="GO:0004565">
    <property type="term" value="F:beta-galactosidase activity"/>
    <property type="evidence" value="ECO:0007669"/>
    <property type="project" value="UniProtKB-EC"/>
</dbReference>
<sequence length="203" mass="22487">MALGLDAGVPWKMRKQKDAPGPAINSCNGRHCGETLAGPNSPDKPSLWTENWTAQYRVFGDPPSQRSAEDLAFSVTLFFAKNGTLTNYYMYHGGTNFGRTSSAFSAARYYGEAPLDVYSLLREPKYGHLRDLHDALKLSNKALFWGEPKVRYHEKPGSDVCAAFLINSHPKIPATITWRGQSYFLPHCPLAFSPIACTKISAN</sequence>
<dbReference type="GO" id="GO:0005975">
    <property type="term" value="P:carbohydrate metabolic process"/>
    <property type="evidence" value="ECO:0007669"/>
    <property type="project" value="InterPro"/>
</dbReference>
<dbReference type="EC" id="3.2.1.23" evidence="3"/>
<organism evidence="5 6">
    <name type="scientific">Dillenia turbinata</name>
    <dbReference type="NCBI Taxonomy" id="194707"/>
    <lineage>
        <taxon>Eukaryota</taxon>
        <taxon>Viridiplantae</taxon>
        <taxon>Streptophyta</taxon>
        <taxon>Embryophyta</taxon>
        <taxon>Tracheophyta</taxon>
        <taxon>Spermatophyta</taxon>
        <taxon>Magnoliopsida</taxon>
        <taxon>eudicotyledons</taxon>
        <taxon>Gunneridae</taxon>
        <taxon>Pentapetalae</taxon>
        <taxon>Dilleniales</taxon>
        <taxon>Dilleniaceae</taxon>
        <taxon>Dillenia</taxon>
    </lineage>
</organism>